<keyword evidence="2" id="KW-1185">Reference proteome</keyword>
<dbReference type="InterPro" id="IPR050965">
    <property type="entry name" value="UPF0336/Enoyl-CoA_hydratase"/>
</dbReference>
<organism evidence="1 2">
    <name type="scientific">Ruixingdingia sedimenti</name>
    <dbReference type="NCBI Taxonomy" id="3073604"/>
    <lineage>
        <taxon>Bacteria</taxon>
        <taxon>Pseudomonadati</taxon>
        <taxon>Pseudomonadota</taxon>
        <taxon>Alphaproteobacteria</taxon>
        <taxon>Rhodobacterales</taxon>
        <taxon>Paracoccaceae</taxon>
        <taxon>Ruixingdingia</taxon>
    </lineage>
</organism>
<dbReference type="InterPro" id="IPR029069">
    <property type="entry name" value="HotDog_dom_sf"/>
</dbReference>
<proteinExistence type="predicted"/>
<reference evidence="1 2" key="1">
    <citation type="submission" date="2023-09" db="EMBL/GenBank/DDBJ databases">
        <title>Xinfangfangia sedmenti sp. nov., isolated the sedment.</title>
        <authorList>
            <person name="Xu L."/>
        </authorList>
    </citation>
    <scope>NUCLEOTIDE SEQUENCE [LARGE SCALE GENOMIC DNA]</scope>
    <source>
        <strain evidence="1 2">LG-4</strain>
    </source>
</reference>
<gene>
    <name evidence="1" type="ORF">RGD00_09390</name>
</gene>
<name>A0ABU1F8P3_9RHOB</name>
<protein>
    <submittedName>
        <fullName evidence="1">Phosphate acetyltransferase</fullName>
    </submittedName>
</protein>
<dbReference type="RefSeq" id="WP_310457062.1">
    <property type="nucleotide sequence ID" value="NZ_JAVKPH010000008.1"/>
</dbReference>
<dbReference type="PANTHER" id="PTHR43437">
    <property type="entry name" value="HYDROXYACYL-THIOESTER DEHYDRATASE TYPE 2, MITOCHONDRIAL-RELATED"/>
    <property type="match status" value="1"/>
</dbReference>
<accession>A0ABU1F8P3</accession>
<comment type="caution">
    <text evidence="1">The sequence shown here is derived from an EMBL/GenBank/DDBJ whole genome shotgun (WGS) entry which is preliminary data.</text>
</comment>
<dbReference type="SUPFAM" id="SSF54637">
    <property type="entry name" value="Thioesterase/thiol ester dehydrase-isomerase"/>
    <property type="match status" value="1"/>
</dbReference>
<sequence>MQVGDFAELRRTFTAGDMAGFAALAGVEAGDRVPEPLLAALVSYLLGVKLPGPGTNYLKQELAFPAPAPLDAPLTARVEVTRLRADKRIADLWATCRTADGTLVAEGRSLVKYADSAHGR</sequence>
<dbReference type="Gene3D" id="3.10.129.10">
    <property type="entry name" value="Hotdog Thioesterase"/>
    <property type="match status" value="1"/>
</dbReference>
<evidence type="ECO:0000313" key="1">
    <source>
        <dbReference type="EMBL" id="MDR5652817.1"/>
    </source>
</evidence>
<dbReference type="PANTHER" id="PTHR43437:SF3">
    <property type="entry name" value="HYDROXYACYL-THIOESTER DEHYDRATASE TYPE 2, MITOCHONDRIAL"/>
    <property type="match status" value="1"/>
</dbReference>
<dbReference type="EMBL" id="JAVKPH010000008">
    <property type="protein sequence ID" value="MDR5652817.1"/>
    <property type="molecule type" value="Genomic_DNA"/>
</dbReference>
<dbReference type="Proteomes" id="UP001247754">
    <property type="component" value="Unassembled WGS sequence"/>
</dbReference>
<evidence type="ECO:0000313" key="2">
    <source>
        <dbReference type="Proteomes" id="UP001247754"/>
    </source>
</evidence>